<dbReference type="EMBL" id="KQ964438">
    <property type="protein sequence ID" value="KXN73328.1"/>
    <property type="molecule type" value="Genomic_DNA"/>
</dbReference>
<feature type="compositionally biased region" description="Acidic residues" evidence="1">
    <location>
        <begin position="148"/>
        <end position="161"/>
    </location>
</feature>
<protein>
    <submittedName>
        <fullName evidence="2">Uncharacterized protein</fullName>
    </submittedName>
</protein>
<evidence type="ECO:0000256" key="1">
    <source>
        <dbReference type="SAM" id="MobiDB-lite"/>
    </source>
</evidence>
<reference evidence="2 3" key="1">
    <citation type="journal article" date="2015" name="Genome Biol. Evol.">
        <title>Phylogenomic analyses indicate that early fungi evolved digesting cell walls of algal ancestors of land plants.</title>
        <authorList>
            <person name="Chang Y."/>
            <person name="Wang S."/>
            <person name="Sekimoto S."/>
            <person name="Aerts A.L."/>
            <person name="Choi C."/>
            <person name="Clum A."/>
            <person name="LaButti K.M."/>
            <person name="Lindquist E.A."/>
            <person name="Yee Ngan C."/>
            <person name="Ohm R.A."/>
            <person name="Salamov A.A."/>
            <person name="Grigoriev I.V."/>
            <person name="Spatafora J.W."/>
            <person name="Berbee M.L."/>
        </authorList>
    </citation>
    <scope>NUCLEOTIDE SEQUENCE [LARGE SCALE GENOMIC DNA]</scope>
    <source>
        <strain evidence="2 3">NRRL 28638</strain>
    </source>
</reference>
<evidence type="ECO:0000313" key="3">
    <source>
        <dbReference type="Proteomes" id="UP000070444"/>
    </source>
</evidence>
<dbReference type="AlphaFoldDB" id="A0A137PE95"/>
<feature type="region of interest" description="Disordered" evidence="1">
    <location>
        <begin position="140"/>
        <end position="161"/>
    </location>
</feature>
<dbReference type="OrthoDB" id="10564618at2759"/>
<sequence length="161" mass="17449">MEDVIDADANVNADVDVSANKGHGRHYKQGILDSLSLARLVRYILRLLGLYSDYEFEDNNDLLGFLVYNGDITGEEADRVGGIDILGLFRGSRNHGLLSKLINLDAAALSNQYVADEKREMTEGSDDTVTTAVTLLQGDKEKAKVDADADADADVSADVEV</sequence>
<dbReference type="Proteomes" id="UP000070444">
    <property type="component" value="Unassembled WGS sequence"/>
</dbReference>
<evidence type="ECO:0000313" key="2">
    <source>
        <dbReference type="EMBL" id="KXN73328.1"/>
    </source>
</evidence>
<gene>
    <name evidence="2" type="ORF">CONCODRAFT_68342</name>
</gene>
<name>A0A137PE95_CONC2</name>
<organism evidence="2 3">
    <name type="scientific">Conidiobolus coronatus (strain ATCC 28846 / CBS 209.66 / NRRL 28638)</name>
    <name type="common">Delacroixia coronata</name>
    <dbReference type="NCBI Taxonomy" id="796925"/>
    <lineage>
        <taxon>Eukaryota</taxon>
        <taxon>Fungi</taxon>
        <taxon>Fungi incertae sedis</taxon>
        <taxon>Zoopagomycota</taxon>
        <taxon>Entomophthoromycotina</taxon>
        <taxon>Entomophthoromycetes</taxon>
        <taxon>Entomophthorales</taxon>
        <taxon>Ancylistaceae</taxon>
        <taxon>Conidiobolus</taxon>
    </lineage>
</organism>
<proteinExistence type="predicted"/>
<accession>A0A137PE95</accession>
<keyword evidence="3" id="KW-1185">Reference proteome</keyword>